<evidence type="ECO:0000313" key="13">
    <source>
        <dbReference type="EMBL" id="KGA14282.1"/>
    </source>
</evidence>
<evidence type="ECO:0000256" key="5">
    <source>
        <dbReference type="ARBA" id="ARBA00022679"/>
    </source>
</evidence>
<dbReference type="EMBL" id="JNSK01000135">
    <property type="protein sequence ID" value="KGA14282.1"/>
    <property type="molecule type" value="Genomic_DNA"/>
</dbReference>
<name>A0A094PT48_9ZZZZ</name>
<protein>
    <recommendedName>
        <fullName evidence="10">L-threonylcarbamoyladenylate synthase</fullName>
        <ecNumber evidence="3">2.7.7.87</ecNumber>
    </recommendedName>
    <alternativeName>
        <fullName evidence="10">L-threonylcarbamoyladenylate synthase</fullName>
    </alternativeName>
</protein>
<keyword evidence="7" id="KW-0548">Nucleotidyltransferase</keyword>
<keyword evidence="5" id="KW-0808">Transferase</keyword>
<dbReference type="EC" id="2.7.7.87" evidence="3"/>
<dbReference type="GO" id="GO:0000049">
    <property type="term" value="F:tRNA binding"/>
    <property type="evidence" value="ECO:0007669"/>
    <property type="project" value="TreeGrafter"/>
</dbReference>
<evidence type="ECO:0000256" key="9">
    <source>
        <dbReference type="ARBA" id="ARBA00022840"/>
    </source>
</evidence>
<evidence type="ECO:0000256" key="4">
    <source>
        <dbReference type="ARBA" id="ARBA00022490"/>
    </source>
</evidence>
<evidence type="ECO:0000256" key="11">
    <source>
        <dbReference type="ARBA" id="ARBA00048366"/>
    </source>
</evidence>
<comment type="similarity">
    <text evidence="2">Belongs to the SUA5 family.</text>
</comment>
<dbReference type="PANTHER" id="PTHR17490:SF16">
    <property type="entry name" value="THREONYLCARBAMOYL-AMP SYNTHASE"/>
    <property type="match status" value="1"/>
</dbReference>
<comment type="caution">
    <text evidence="13">The sequence shown here is derived from an EMBL/GenBank/DDBJ whole genome shotgun (WGS) entry which is preliminary data.</text>
</comment>
<dbReference type="GO" id="GO:0005524">
    <property type="term" value="F:ATP binding"/>
    <property type="evidence" value="ECO:0007669"/>
    <property type="project" value="UniProtKB-KW"/>
</dbReference>
<sequence length="216" mass="23078">MSEIIKLVPEEFAAHVARAAKAIREGYVIVAPLEHSYVYLCDAFSHDAVRTMHVMRGDALGVAAQVLISEGSRAVGIIRDFNEPLKKLTDQFWPGLLSVTAKPQLALNWDLGDDRNLDQVNVRVPAAEFIRAIAAEVGPLATASATKVGEPAIDSIEYISIDGTHLALIFDGGQLPKGLPTTIVETTESGLKVGRIGAISQAQLAEVTPDISRIGS</sequence>
<dbReference type="PANTHER" id="PTHR17490">
    <property type="entry name" value="SUA5"/>
    <property type="match status" value="1"/>
</dbReference>
<organism evidence="13">
    <name type="scientific">freshwater metagenome</name>
    <dbReference type="NCBI Taxonomy" id="449393"/>
    <lineage>
        <taxon>unclassified sequences</taxon>
        <taxon>metagenomes</taxon>
        <taxon>ecological metagenomes</taxon>
    </lineage>
</organism>
<evidence type="ECO:0000259" key="12">
    <source>
        <dbReference type="PROSITE" id="PS51163"/>
    </source>
</evidence>
<keyword evidence="8" id="KW-0547">Nucleotide-binding</keyword>
<dbReference type="InterPro" id="IPR017945">
    <property type="entry name" value="DHBP_synth_RibB-like_a/b_dom"/>
</dbReference>
<dbReference type="GO" id="GO:0005737">
    <property type="term" value="C:cytoplasm"/>
    <property type="evidence" value="ECO:0007669"/>
    <property type="project" value="UniProtKB-SubCell"/>
</dbReference>
<evidence type="ECO:0000256" key="8">
    <source>
        <dbReference type="ARBA" id="ARBA00022741"/>
    </source>
</evidence>
<evidence type="ECO:0000256" key="2">
    <source>
        <dbReference type="ARBA" id="ARBA00007663"/>
    </source>
</evidence>
<keyword evidence="9" id="KW-0067">ATP-binding</keyword>
<dbReference type="GO" id="GO:0061710">
    <property type="term" value="F:L-threonylcarbamoyladenylate synthase"/>
    <property type="evidence" value="ECO:0007669"/>
    <property type="project" value="UniProtKB-EC"/>
</dbReference>
<comment type="subcellular location">
    <subcellularLocation>
        <location evidence="1">Cytoplasm</location>
    </subcellularLocation>
</comment>
<reference evidence="13" key="1">
    <citation type="submission" date="2014-05" db="EMBL/GenBank/DDBJ databases">
        <title>Key roles for freshwater Actinobacteria revealed by deep metagenomic sequencing.</title>
        <authorList>
            <person name="Ghai R."/>
            <person name="Mizuno C.M."/>
            <person name="Picazo A."/>
            <person name="Camacho A."/>
            <person name="Rodriguez-Valera F."/>
        </authorList>
    </citation>
    <scope>NUCLEOTIDE SEQUENCE</scope>
</reference>
<proteinExistence type="inferred from homology"/>
<keyword evidence="6" id="KW-0819">tRNA processing</keyword>
<feature type="domain" description="YrdC-like" evidence="12">
    <location>
        <begin position="13"/>
        <end position="199"/>
    </location>
</feature>
<dbReference type="InterPro" id="IPR006070">
    <property type="entry name" value="Sua5-like_dom"/>
</dbReference>
<dbReference type="GO" id="GO:0003725">
    <property type="term" value="F:double-stranded RNA binding"/>
    <property type="evidence" value="ECO:0007669"/>
    <property type="project" value="InterPro"/>
</dbReference>
<gene>
    <name evidence="13" type="ORF">GM50_20280</name>
</gene>
<dbReference type="AlphaFoldDB" id="A0A094PT48"/>
<evidence type="ECO:0000256" key="10">
    <source>
        <dbReference type="ARBA" id="ARBA00029774"/>
    </source>
</evidence>
<dbReference type="Gene3D" id="3.90.870.10">
    <property type="entry name" value="DHBP synthase"/>
    <property type="match status" value="1"/>
</dbReference>
<evidence type="ECO:0000256" key="7">
    <source>
        <dbReference type="ARBA" id="ARBA00022695"/>
    </source>
</evidence>
<evidence type="ECO:0000256" key="6">
    <source>
        <dbReference type="ARBA" id="ARBA00022694"/>
    </source>
</evidence>
<accession>A0A094PT48</accession>
<dbReference type="SUPFAM" id="SSF55821">
    <property type="entry name" value="YrdC/RibB"/>
    <property type="match status" value="1"/>
</dbReference>
<dbReference type="PROSITE" id="PS51163">
    <property type="entry name" value="YRDC"/>
    <property type="match status" value="1"/>
</dbReference>
<dbReference type="GO" id="GO:0006450">
    <property type="term" value="P:regulation of translational fidelity"/>
    <property type="evidence" value="ECO:0007669"/>
    <property type="project" value="TreeGrafter"/>
</dbReference>
<dbReference type="InterPro" id="IPR050156">
    <property type="entry name" value="TC-AMP_synthase_SUA5"/>
</dbReference>
<keyword evidence="4" id="KW-0963">Cytoplasm</keyword>
<evidence type="ECO:0000256" key="3">
    <source>
        <dbReference type="ARBA" id="ARBA00012584"/>
    </source>
</evidence>
<dbReference type="GO" id="GO:0008033">
    <property type="term" value="P:tRNA processing"/>
    <property type="evidence" value="ECO:0007669"/>
    <property type="project" value="UniProtKB-KW"/>
</dbReference>
<comment type="catalytic activity">
    <reaction evidence="11">
        <text>L-threonine + hydrogencarbonate + ATP = L-threonylcarbamoyladenylate + diphosphate + H2O</text>
        <dbReference type="Rhea" id="RHEA:36407"/>
        <dbReference type="ChEBI" id="CHEBI:15377"/>
        <dbReference type="ChEBI" id="CHEBI:17544"/>
        <dbReference type="ChEBI" id="CHEBI:30616"/>
        <dbReference type="ChEBI" id="CHEBI:33019"/>
        <dbReference type="ChEBI" id="CHEBI:57926"/>
        <dbReference type="ChEBI" id="CHEBI:73682"/>
        <dbReference type="EC" id="2.7.7.87"/>
    </reaction>
</comment>
<evidence type="ECO:0000256" key="1">
    <source>
        <dbReference type="ARBA" id="ARBA00004496"/>
    </source>
</evidence>
<dbReference type="Pfam" id="PF01300">
    <property type="entry name" value="Sua5_yciO_yrdC"/>
    <property type="match status" value="1"/>
</dbReference>